<dbReference type="Pfam" id="PF18790">
    <property type="entry name" value="KfrB"/>
    <property type="match status" value="1"/>
</dbReference>
<dbReference type="EMBL" id="JBHRTP010000091">
    <property type="protein sequence ID" value="MFC3110916.1"/>
    <property type="molecule type" value="Genomic_DNA"/>
</dbReference>
<organism evidence="3 4">
    <name type="scientific">Undibacterium arcticum</name>
    <dbReference type="NCBI Taxonomy" id="1762892"/>
    <lineage>
        <taxon>Bacteria</taxon>
        <taxon>Pseudomonadati</taxon>
        <taxon>Pseudomonadota</taxon>
        <taxon>Betaproteobacteria</taxon>
        <taxon>Burkholderiales</taxon>
        <taxon>Oxalobacteraceae</taxon>
        <taxon>Undibacterium</taxon>
    </lineage>
</organism>
<reference evidence="4" key="1">
    <citation type="journal article" date="2019" name="Int. J. Syst. Evol. Microbiol.">
        <title>The Global Catalogue of Microorganisms (GCM) 10K type strain sequencing project: providing services to taxonomists for standard genome sequencing and annotation.</title>
        <authorList>
            <consortium name="The Broad Institute Genomics Platform"/>
            <consortium name="The Broad Institute Genome Sequencing Center for Infectious Disease"/>
            <person name="Wu L."/>
            <person name="Ma J."/>
        </authorList>
    </citation>
    <scope>NUCLEOTIDE SEQUENCE [LARGE SCALE GENOMIC DNA]</scope>
    <source>
        <strain evidence="4">KCTC 42986</strain>
    </source>
</reference>
<accession>A0ABV7F9J9</accession>
<dbReference type="Proteomes" id="UP001595530">
    <property type="component" value="Unassembled WGS sequence"/>
</dbReference>
<evidence type="ECO:0000259" key="2">
    <source>
        <dbReference type="Pfam" id="PF18790"/>
    </source>
</evidence>
<feature type="region of interest" description="Disordered" evidence="1">
    <location>
        <begin position="1"/>
        <end position="27"/>
    </location>
</feature>
<feature type="domain" description="KfrB" evidence="2">
    <location>
        <begin position="316"/>
        <end position="367"/>
    </location>
</feature>
<evidence type="ECO:0000313" key="3">
    <source>
        <dbReference type="EMBL" id="MFC3110916.1"/>
    </source>
</evidence>
<keyword evidence="4" id="KW-1185">Reference proteome</keyword>
<gene>
    <name evidence="3" type="ORF">ACFOFO_23675</name>
</gene>
<protein>
    <recommendedName>
        <fullName evidence="2">KfrB domain-containing protein</fullName>
    </recommendedName>
</protein>
<name>A0ABV7F9J9_9BURK</name>
<proteinExistence type="predicted"/>
<sequence>MAAMTENAETTGAKKQTPRAAKGAGANNFEADKDGVVVTEGADRKLLVQFEFNPALVAMMRNIEGANYDRNIGRWVVPVEKKVELLVALPEMRKEVVQDGVARSEIDKAAMVAAQARQKENGTVASVQPRISDYVTVADGHTGVILAANGRYAAQLTGFGKDDGAAFVTVHKLSSLSERVFKGDRVFIDYNEGSQKGRVTHVKTKEERTEEFEKNLGKNVDGVRVVEQDGKFTVEFDYNPALTERIQRLDGADFDKTAKVWNIGADKKDFLVRAISDMRLEVLADQNDRAAMEVVAQEKIDGVKIKDAFTKDGTFHSGQVLAKNSRYVLQHTGKEYVAIHRASAFNFAPEVGTNVRIEYQDRKAKVADRGLSKSQGAER</sequence>
<evidence type="ECO:0000256" key="1">
    <source>
        <dbReference type="SAM" id="MobiDB-lite"/>
    </source>
</evidence>
<comment type="caution">
    <text evidence="3">The sequence shown here is derived from an EMBL/GenBank/DDBJ whole genome shotgun (WGS) entry which is preliminary data.</text>
</comment>
<evidence type="ECO:0000313" key="4">
    <source>
        <dbReference type="Proteomes" id="UP001595530"/>
    </source>
</evidence>
<dbReference type="InterPro" id="IPR040782">
    <property type="entry name" value="KfrB"/>
</dbReference>
<dbReference type="RefSeq" id="WP_390333115.1">
    <property type="nucleotide sequence ID" value="NZ_JBHRTP010000091.1"/>
</dbReference>